<dbReference type="Proteomes" id="UP001652461">
    <property type="component" value="Unassembled WGS sequence"/>
</dbReference>
<name>A0ABT2S1Q2_9FIRM</name>
<evidence type="ECO:0000313" key="3">
    <source>
        <dbReference type="EMBL" id="MCU6698170.1"/>
    </source>
</evidence>
<gene>
    <name evidence="3" type="ORF">OCV63_14900</name>
</gene>
<evidence type="ECO:0000256" key="1">
    <source>
        <dbReference type="SAM" id="MobiDB-lite"/>
    </source>
</evidence>
<proteinExistence type="predicted"/>
<reference evidence="3 4" key="1">
    <citation type="journal article" date="2021" name="ISME Commun">
        <title>Automated analysis of genomic sequences facilitates high-throughput and comprehensive description of bacteria.</title>
        <authorList>
            <person name="Hitch T.C.A."/>
        </authorList>
    </citation>
    <scope>NUCLEOTIDE SEQUENCE [LARGE SCALE GENOMIC DNA]</scope>
    <source>
        <strain evidence="3 4">Sanger_04</strain>
    </source>
</reference>
<feature type="compositionally biased region" description="Basic and acidic residues" evidence="1">
    <location>
        <begin position="408"/>
        <end position="418"/>
    </location>
</feature>
<dbReference type="PANTHER" id="PTHR13369:SF3">
    <property type="entry name" value="METHYLTRANSFERASE DOMAIN-CONTAINING PROTEIN"/>
    <property type="match status" value="1"/>
</dbReference>
<evidence type="ECO:0000259" key="2">
    <source>
        <dbReference type="Pfam" id="PF13679"/>
    </source>
</evidence>
<sequence length="418" mass="47018">MEELKSLLEKYLNENLELITLSAPRKGRDELKVRIRPMLLRGELKFQFETFRGAKAFHENLPPAEAVDRIAEQMTDVFCQLQLQAVAGQVTALVSKKGKITVREKQGAAGKAAPEALQDARVKRTALAHNKKKRYLLEEGRPVPFLVDLGVMTPEGKIVHARYDKFRQINRFLEFVEDILPALPKDRELTILDFGCGKSYLTFAIYYYLRECQGLDVRIIGLDLKEDVIRKCSDLSSKYGYDKLTFLQGDIAGYEGCTRVDMVVTLHACDTATDYALYKAVKWGASVILSVPCCQHELNKQIENETLAPVLKYGLLKERMSALITDGLRAGLLEQQGYDTQILEFIDMEHTPKNILIRAVKRKNGKKAEAASAAAFENCTEALHADLTLEKLLNAGTSPAESYRSRRKNAENAKGESR</sequence>
<dbReference type="CDD" id="cd02440">
    <property type="entry name" value="AdoMet_MTases"/>
    <property type="match status" value="1"/>
</dbReference>
<protein>
    <submittedName>
        <fullName evidence="3">SAM-dependent methyltransferase</fullName>
    </submittedName>
</protein>
<keyword evidence="3" id="KW-0489">Methyltransferase</keyword>
<dbReference type="InterPro" id="IPR025714">
    <property type="entry name" value="Methyltranfer_dom"/>
</dbReference>
<dbReference type="InterPro" id="IPR029063">
    <property type="entry name" value="SAM-dependent_MTases_sf"/>
</dbReference>
<feature type="domain" description="Methyltransferase" evidence="2">
    <location>
        <begin position="164"/>
        <end position="301"/>
    </location>
</feature>
<comment type="caution">
    <text evidence="3">The sequence shown here is derived from an EMBL/GenBank/DDBJ whole genome shotgun (WGS) entry which is preliminary data.</text>
</comment>
<dbReference type="RefSeq" id="WP_158365098.1">
    <property type="nucleotide sequence ID" value="NZ_JAOQKC010000026.1"/>
</dbReference>
<keyword evidence="3" id="KW-0808">Transferase</keyword>
<dbReference type="PANTHER" id="PTHR13369">
    <property type="match status" value="1"/>
</dbReference>
<evidence type="ECO:0000313" key="4">
    <source>
        <dbReference type="Proteomes" id="UP001652461"/>
    </source>
</evidence>
<dbReference type="SUPFAM" id="SSF53335">
    <property type="entry name" value="S-adenosyl-L-methionine-dependent methyltransferases"/>
    <property type="match status" value="1"/>
</dbReference>
<dbReference type="Gene3D" id="3.40.50.150">
    <property type="entry name" value="Vaccinia Virus protein VP39"/>
    <property type="match status" value="1"/>
</dbReference>
<dbReference type="Pfam" id="PF13679">
    <property type="entry name" value="Methyltransf_32"/>
    <property type="match status" value="1"/>
</dbReference>
<dbReference type="GO" id="GO:0008168">
    <property type="term" value="F:methyltransferase activity"/>
    <property type="evidence" value="ECO:0007669"/>
    <property type="project" value="UniProtKB-KW"/>
</dbReference>
<dbReference type="GO" id="GO:0032259">
    <property type="term" value="P:methylation"/>
    <property type="evidence" value="ECO:0007669"/>
    <property type="project" value="UniProtKB-KW"/>
</dbReference>
<dbReference type="EMBL" id="JAOQKC010000026">
    <property type="protein sequence ID" value="MCU6698170.1"/>
    <property type="molecule type" value="Genomic_DNA"/>
</dbReference>
<feature type="region of interest" description="Disordered" evidence="1">
    <location>
        <begin position="396"/>
        <end position="418"/>
    </location>
</feature>
<keyword evidence="4" id="KW-1185">Reference proteome</keyword>
<organism evidence="3 4">
    <name type="scientific">Laedolimicola ammoniilytica</name>
    <dbReference type="NCBI Taxonomy" id="2981771"/>
    <lineage>
        <taxon>Bacteria</taxon>
        <taxon>Bacillati</taxon>
        <taxon>Bacillota</taxon>
        <taxon>Clostridia</taxon>
        <taxon>Lachnospirales</taxon>
        <taxon>Lachnospiraceae</taxon>
        <taxon>Laedolimicola</taxon>
    </lineage>
</organism>
<accession>A0ABT2S1Q2</accession>